<organism evidence="6 7">
    <name type="scientific">Macrostomum lignano</name>
    <dbReference type="NCBI Taxonomy" id="282301"/>
    <lineage>
        <taxon>Eukaryota</taxon>
        <taxon>Metazoa</taxon>
        <taxon>Spiralia</taxon>
        <taxon>Lophotrochozoa</taxon>
        <taxon>Platyhelminthes</taxon>
        <taxon>Rhabditophora</taxon>
        <taxon>Macrostomorpha</taxon>
        <taxon>Macrostomida</taxon>
        <taxon>Macrostomidae</taxon>
        <taxon>Macrostomum</taxon>
    </lineage>
</organism>
<sequence>LDLKNRVMTSAADSTPLSRRIGWGLRGALITADVLLSTACHSLFLLLLKPLMCRLLGREDLYWRIEGFLFERIFGHVATWTHTAGYRLCLHGDAIPNQAYSSRTLVICNHVSTADVPTLFYLWVNSHPCPIPNLWWVMDVLFKWTPFGWVSQVHRDHFILQGKETRQGTLAEFSRSVARTYLQLPRNWCVIFPEGGFHYKRIAASNRFAEKHGLPPMDHVTYPRVGAIYAFAEALRTASPRDGAGLDYIIDMTIGYQDNKPHGLDDIVLGWSKSSTVHVNQRVFNVSKDAVPLESSDELLTWLYSRWQEKNSQLDEFYRTGEFPTTRHCPVEFHWPNIILGYLVSAGYIYLMYRLACFVFVVFGLLF</sequence>
<comment type="similarity">
    <text evidence="1">Belongs to the 1-acyl-sn-glycerol-3-phosphate acyltransferase family.</text>
</comment>
<dbReference type="InterPro" id="IPR002123">
    <property type="entry name" value="Plipid/glycerol_acylTrfase"/>
</dbReference>
<keyword evidence="4" id="KW-1133">Transmembrane helix</keyword>
<keyword evidence="2" id="KW-0808">Transferase</keyword>
<dbReference type="InterPro" id="IPR032098">
    <property type="entry name" value="Acyltransf_C"/>
</dbReference>
<dbReference type="AlphaFoldDB" id="A0A267F7V6"/>
<feature type="transmembrane region" description="Helical" evidence="4">
    <location>
        <begin position="340"/>
        <end position="366"/>
    </location>
</feature>
<dbReference type="STRING" id="282301.A0A267F7V6"/>
<evidence type="ECO:0000256" key="1">
    <source>
        <dbReference type="ARBA" id="ARBA00008655"/>
    </source>
</evidence>
<keyword evidence="4" id="KW-0812">Transmembrane</keyword>
<reference evidence="6 7" key="1">
    <citation type="submission" date="2017-06" db="EMBL/GenBank/DDBJ databases">
        <title>A platform for efficient transgenesis in Macrostomum lignano, a flatworm model organism for stem cell research.</title>
        <authorList>
            <person name="Berezikov E."/>
        </authorList>
    </citation>
    <scope>NUCLEOTIDE SEQUENCE [LARGE SCALE GENOMIC DNA]</scope>
    <source>
        <strain evidence="6">DV1</strain>
        <tissue evidence="6">Whole organism</tissue>
    </source>
</reference>
<dbReference type="GO" id="GO:0036149">
    <property type="term" value="P:phosphatidylinositol acyl-chain remodeling"/>
    <property type="evidence" value="ECO:0007669"/>
    <property type="project" value="TreeGrafter"/>
</dbReference>
<dbReference type="Proteomes" id="UP000215902">
    <property type="component" value="Unassembled WGS sequence"/>
</dbReference>
<keyword evidence="7" id="KW-1185">Reference proteome</keyword>
<protein>
    <recommendedName>
        <fullName evidence="5">Phospholipid/glycerol acyltransferase domain-containing protein</fullName>
    </recommendedName>
</protein>
<evidence type="ECO:0000313" key="6">
    <source>
        <dbReference type="EMBL" id="PAA69247.1"/>
    </source>
</evidence>
<name>A0A267F7V6_9PLAT</name>
<keyword evidence="4" id="KW-0472">Membrane</keyword>
<dbReference type="SUPFAM" id="SSF69593">
    <property type="entry name" value="Glycerol-3-phosphate (1)-acyltransferase"/>
    <property type="match status" value="1"/>
</dbReference>
<dbReference type="GO" id="GO:0016746">
    <property type="term" value="F:acyltransferase activity"/>
    <property type="evidence" value="ECO:0007669"/>
    <property type="project" value="UniProtKB-KW"/>
</dbReference>
<dbReference type="CDD" id="cd07990">
    <property type="entry name" value="LPLAT_LCLAT1-like"/>
    <property type="match status" value="1"/>
</dbReference>
<accession>A0A267F7V6</accession>
<feature type="domain" description="Phospholipid/glycerol acyltransferase" evidence="5">
    <location>
        <begin position="104"/>
        <end position="229"/>
    </location>
</feature>
<dbReference type="SMART" id="SM00563">
    <property type="entry name" value="PlsC"/>
    <property type="match status" value="1"/>
</dbReference>
<feature type="non-terminal residue" evidence="6">
    <location>
        <position position="1"/>
    </location>
</feature>
<gene>
    <name evidence="6" type="ORF">BOX15_Mlig001622g2</name>
</gene>
<dbReference type="PANTHER" id="PTHR10983">
    <property type="entry name" value="1-ACYLGLYCEROL-3-PHOSPHATE ACYLTRANSFERASE-RELATED"/>
    <property type="match status" value="1"/>
</dbReference>
<dbReference type="EMBL" id="NIVC01001338">
    <property type="protein sequence ID" value="PAA69247.1"/>
    <property type="molecule type" value="Genomic_DNA"/>
</dbReference>
<proteinExistence type="inferred from homology"/>
<dbReference type="GO" id="GO:0005783">
    <property type="term" value="C:endoplasmic reticulum"/>
    <property type="evidence" value="ECO:0007669"/>
    <property type="project" value="TreeGrafter"/>
</dbReference>
<comment type="caution">
    <text evidence="6">The sequence shown here is derived from an EMBL/GenBank/DDBJ whole genome shotgun (WGS) entry which is preliminary data.</text>
</comment>
<dbReference type="Pfam" id="PF16076">
    <property type="entry name" value="Acyltransf_C"/>
    <property type="match status" value="1"/>
</dbReference>
<evidence type="ECO:0000313" key="7">
    <source>
        <dbReference type="Proteomes" id="UP000215902"/>
    </source>
</evidence>
<evidence type="ECO:0000256" key="2">
    <source>
        <dbReference type="ARBA" id="ARBA00022679"/>
    </source>
</evidence>
<evidence type="ECO:0000256" key="4">
    <source>
        <dbReference type="SAM" id="Phobius"/>
    </source>
</evidence>
<dbReference type="Pfam" id="PF01553">
    <property type="entry name" value="Acyltransferase"/>
    <property type="match status" value="1"/>
</dbReference>
<evidence type="ECO:0000259" key="5">
    <source>
        <dbReference type="SMART" id="SM00563"/>
    </source>
</evidence>
<dbReference type="PANTHER" id="PTHR10983:SF2">
    <property type="entry name" value="ACYL-COA:LYSOPHOSPHATIDYLGLYCEROL ACYLTRANSFERASE 1"/>
    <property type="match status" value="1"/>
</dbReference>
<evidence type="ECO:0000256" key="3">
    <source>
        <dbReference type="ARBA" id="ARBA00023315"/>
    </source>
</evidence>
<keyword evidence="3" id="KW-0012">Acyltransferase</keyword>
<dbReference type="OrthoDB" id="5920068at2759"/>